<feature type="compositionally biased region" description="Basic and acidic residues" evidence="3">
    <location>
        <begin position="24"/>
        <end position="34"/>
    </location>
</feature>
<accession>A0ABP7J3H2</accession>
<dbReference type="InterPro" id="IPR020568">
    <property type="entry name" value="Ribosomal_Su5_D2-typ_SF"/>
</dbReference>
<dbReference type="CDD" id="cd16262">
    <property type="entry name" value="EFG_III"/>
    <property type="match status" value="1"/>
</dbReference>
<evidence type="ECO:0000256" key="3">
    <source>
        <dbReference type="SAM" id="MobiDB-lite"/>
    </source>
</evidence>
<dbReference type="Gene3D" id="3.30.70.240">
    <property type="match status" value="1"/>
</dbReference>
<evidence type="ECO:0000256" key="2">
    <source>
        <dbReference type="ARBA" id="ARBA00023134"/>
    </source>
</evidence>
<dbReference type="NCBIfam" id="TIGR00231">
    <property type="entry name" value="small_GTP"/>
    <property type="match status" value="1"/>
</dbReference>
<dbReference type="Gene3D" id="3.30.70.870">
    <property type="entry name" value="Elongation Factor G (Translational Gtpase), domain 3"/>
    <property type="match status" value="1"/>
</dbReference>
<gene>
    <name evidence="5" type="ORF">GCM10022226_63070</name>
</gene>
<comment type="caution">
    <text evidence="5">The sequence shown here is derived from an EMBL/GenBank/DDBJ whole genome shotgun (WGS) entry which is preliminary data.</text>
</comment>
<evidence type="ECO:0000313" key="6">
    <source>
        <dbReference type="Proteomes" id="UP001500888"/>
    </source>
</evidence>
<protein>
    <submittedName>
        <fullName evidence="5">Elongation factor G-like protein EF-G2</fullName>
    </submittedName>
</protein>
<dbReference type="InterPro" id="IPR053905">
    <property type="entry name" value="EF-G-like_DII"/>
</dbReference>
<dbReference type="Proteomes" id="UP001500888">
    <property type="component" value="Unassembled WGS sequence"/>
</dbReference>
<dbReference type="InterPro" id="IPR005225">
    <property type="entry name" value="Small_GTP-bd"/>
</dbReference>
<dbReference type="Gene3D" id="3.40.50.300">
    <property type="entry name" value="P-loop containing nucleotide triphosphate hydrolases"/>
    <property type="match status" value="1"/>
</dbReference>
<dbReference type="InterPro" id="IPR047872">
    <property type="entry name" value="EFG_IV"/>
</dbReference>
<keyword evidence="2" id="KW-0342">GTP-binding</keyword>
<sequence>MLCTALSRAAGAAADDVAARGRISRRDAGGDVPERTTGGPSGAAGRAPSADRPDAVRNVALVGHSGSGKTTLVEALLAATGTIQRTGRVEDGTTVSDFDEVEVRQQRSVNLSVAPLVHNDIKINLLDTPGYADFVGDLRAGLRAADAALFVVSAAEGIDGLTRMLWEECAAVGMPRAVVVTKIDHQRADFDEVVATCQDIFGDGVAPLYLPVVTNGHVNGLIGLLSQKFYNYATGTRTENAPGAGYQEQIEAYRGTLIEGIIQESEDESLMDRYLSGEEIDTKVLIDDLEKAVARGGFYPVLATCATPGSGAVVGMMELLEIITAGFPSPMEHPLPEIKTIDGRPAPRMECDPDGPLVAEIVKTTSDPYVGRISLVRVFSGTLRPDMVVHVSGHGLAERGHEDHDVDERIGALSSPLGKIQRTTTKCVAGDICAVAKLSRAETGDTLSDKDNPFCVTSWVMPDPLLPVAIRAKSKADEDKLSQALGRLVAEDPTLRLENNPETRQLVLWCMGEAHADVLLDHLARRHGVEVERVELRVPLRETFGGKAQGMGRNVKQTGGHGQYAICHVEIEPLPSGGGFEFVDKIVGGVVPRQFIPSVEKGVRAQMDRGVLAGYPVVDIRVTLYDGKAHSVDSSDMAFQIAGQLALKEAAAKVPALLLEPVDEVSVLVEDEHVGSVMSDLSSRRGRVLGTEPVGVGRTLVKAEVPELEITRYAIDLRSMSHGTGTFQRSFLRYEPLPSHLAEKLRSASD</sequence>
<evidence type="ECO:0000313" key="5">
    <source>
        <dbReference type="EMBL" id="GAA3833139.1"/>
    </source>
</evidence>
<dbReference type="PANTHER" id="PTHR43261">
    <property type="entry name" value="TRANSLATION ELONGATION FACTOR G-RELATED"/>
    <property type="match status" value="1"/>
</dbReference>
<keyword evidence="6" id="KW-1185">Reference proteome</keyword>
<dbReference type="CDD" id="cd01434">
    <property type="entry name" value="EFG_mtEFG1_IV"/>
    <property type="match status" value="1"/>
</dbReference>
<dbReference type="InterPro" id="IPR014721">
    <property type="entry name" value="Ribsml_uS5_D2-typ_fold_subgr"/>
</dbReference>
<dbReference type="Pfam" id="PF22042">
    <property type="entry name" value="EF-G_D2"/>
    <property type="match status" value="1"/>
</dbReference>
<dbReference type="InterPro" id="IPR035647">
    <property type="entry name" value="EFG_III/V"/>
</dbReference>
<dbReference type="Gene3D" id="2.40.30.10">
    <property type="entry name" value="Translation factors"/>
    <property type="match status" value="1"/>
</dbReference>
<dbReference type="Pfam" id="PF03764">
    <property type="entry name" value="EFG_IV"/>
    <property type="match status" value="1"/>
</dbReference>
<dbReference type="Gene3D" id="3.30.230.10">
    <property type="match status" value="1"/>
</dbReference>
<name>A0ABP7J3H2_9ACTN</name>
<dbReference type="InterPro" id="IPR005517">
    <property type="entry name" value="Transl_elong_EFG/EF2_IV"/>
</dbReference>
<feature type="region of interest" description="Disordered" evidence="3">
    <location>
        <begin position="22"/>
        <end position="52"/>
    </location>
</feature>
<dbReference type="SMART" id="SM00889">
    <property type="entry name" value="EFG_IV"/>
    <property type="match status" value="1"/>
</dbReference>
<dbReference type="CDD" id="cd03713">
    <property type="entry name" value="EFG_mtEFG_C"/>
    <property type="match status" value="1"/>
</dbReference>
<dbReference type="InterPro" id="IPR009000">
    <property type="entry name" value="Transl_B-barrel_sf"/>
</dbReference>
<dbReference type="PRINTS" id="PR00315">
    <property type="entry name" value="ELONGATNFCT"/>
</dbReference>
<dbReference type="NCBIfam" id="NF009381">
    <property type="entry name" value="PRK12740.1-5"/>
    <property type="match status" value="1"/>
</dbReference>
<dbReference type="SUPFAM" id="SSF52540">
    <property type="entry name" value="P-loop containing nucleoside triphosphate hydrolases"/>
    <property type="match status" value="1"/>
</dbReference>
<dbReference type="SUPFAM" id="SSF50447">
    <property type="entry name" value="Translation proteins"/>
    <property type="match status" value="1"/>
</dbReference>
<dbReference type="EMBL" id="BAAAZR010000032">
    <property type="protein sequence ID" value="GAA3833139.1"/>
    <property type="molecule type" value="Genomic_DNA"/>
</dbReference>
<organism evidence="5 6">
    <name type="scientific">Sphaerisporangium flaviroseum</name>
    <dbReference type="NCBI Taxonomy" id="509199"/>
    <lineage>
        <taxon>Bacteria</taxon>
        <taxon>Bacillati</taxon>
        <taxon>Actinomycetota</taxon>
        <taxon>Actinomycetes</taxon>
        <taxon>Streptosporangiales</taxon>
        <taxon>Streptosporangiaceae</taxon>
        <taxon>Sphaerisporangium</taxon>
    </lineage>
</organism>
<dbReference type="InterPro" id="IPR035649">
    <property type="entry name" value="EFG_V"/>
</dbReference>
<dbReference type="SMART" id="SM00838">
    <property type="entry name" value="EFG_C"/>
    <property type="match status" value="1"/>
</dbReference>
<dbReference type="SUPFAM" id="SSF54211">
    <property type="entry name" value="Ribosomal protein S5 domain 2-like"/>
    <property type="match status" value="1"/>
</dbReference>
<dbReference type="InterPro" id="IPR041095">
    <property type="entry name" value="EFG_II"/>
</dbReference>
<dbReference type="Pfam" id="PF14492">
    <property type="entry name" value="EFG_III"/>
    <property type="match status" value="1"/>
</dbReference>
<dbReference type="InterPro" id="IPR027417">
    <property type="entry name" value="P-loop_NTPase"/>
</dbReference>
<dbReference type="NCBIfam" id="NF009377">
    <property type="entry name" value="PRK12740.1-1"/>
    <property type="match status" value="1"/>
</dbReference>
<proteinExistence type="predicted"/>
<dbReference type="InterPro" id="IPR000795">
    <property type="entry name" value="T_Tr_GTP-bd_dom"/>
</dbReference>
<keyword evidence="1" id="KW-0547">Nucleotide-binding</keyword>
<dbReference type="PROSITE" id="PS51722">
    <property type="entry name" value="G_TR_2"/>
    <property type="match status" value="1"/>
</dbReference>
<dbReference type="SUPFAM" id="SSF54980">
    <property type="entry name" value="EF-G C-terminal domain-like"/>
    <property type="match status" value="2"/>
</dbReference>
<dbReference type="Pfam" id="PF00679">
    <property type="entry name" value="EFG_C"/>
    <property type="match status" value="1"/>
</dbReference>
<dbReference type="CDD" id="cd04170">
    <property type="entry name" value="EF-G_bact"/>
    <property type="match status" value="1"/>
</dbReference>
<dbReference type="InterPro" id="IPR000640">
    <property type="entry name" value="EFG_V-like"/>
</dbReference>
<dbReference type="PANTHER" id="PTHR43261:SF6">
    <property type="entry name" value="ELONGATION FACTOR G-LIKE PROTEIN"/>
    <property type="match status" value="1"/>
</dbReference>
<dbReference type="Pfam" id="PF00009">
    <property type="entry name" value="GTP_EFTU"/>
    <property type="match status" value="1"/>
</dbReference>
<evidence type="ECO:0000259" key="4">
    <source>
        <dbReference type="PROSITE" id="PS51722"/>
    </source>
</evidence>
<reference evidence="6" key="1">
    <citation type="journal article" date="2019" name="Int. J. Syst. Evol. Microbiol.">
        <title>The Global Catalogue of Microorganisms (GCM) 10K type strain sequencing project: providing services to taxonomists for standard genome sequencing and annotation.</title>
        <authorList>
            <consortium name="The Broad Institute Genomics Platform"/>
            <consortium name="The Broad Institute Genome Sequencing Center for Infectious Disease"/>
            <person name="Wu L."/>
            <person name="Ma J."/>
        </authorList>
    </citation>
    <scope>NUCLEOTIDE SEQUENCE [LARGE SCALE GENOMIC DNA]</scope>
    <source>
        <strain evidence="6">JCM 16908</strain>
    </source>
</reference>
<dbReference type="InterPro" id="IPR009022">
    <property type="entry name" value="EFG_III"/>
</dbReference>
<feature type="domain" description="Tr-type G" evidence="4">
    <location>
        <begin position="54"/>
        <end position="331"/>
    </location>
</feature>
<evidence type="ECO:0000256" key="1">
    <source>
        <dbReference type="ARBA" id="ARBA00022741"/>
    </source>
</evidence>